<dbReference type="AlphaFoldDB" id="A0A1C4D4U9"/>
<dbReference type="InterPro" id="IPR050320">
    <property type="entry name" value="N5-glutamine_MTase"/>
</dbReference>
<evidence type="ECO:0000259" key="6">
    <source>
        <dbReference type="Pfam" id="PF05175"/>
    </source>
</evidence>
<feature type="binding site" evidence="5">
    <location>
        <begin position="193"/>
        <end position="196"/>
    </location>
    <ligand>
        <name>substrate</name>
    </ligand>
</feature>
<proteinExistence type="inferred from homology"/>
<evidence type="ECO:0000256" key="4">
    <source>
        <dbReference type="ARBA" id="ARBA00048391"/>
    </source>
</evidence>
<dbReference type="OrthoDB" id="9800643at2"/>
<evidence type="ECO:0000256" key="5">
    <source>
        <dbReference type="HAMAP-Rule" id="MF_02126"/>
    </source>
</evidence>
<feature type="domain" description="Release factor glutamine methyltransferase N-terminal" evidence="7">
    <location>
        <begin position="9"/>
        <end position="78"/>
    </location>
</feature>
<sequence length="288" mass="31904">MSITIQAAFARVSQALQPLYETREAQNIAHMILEHITGFSKLDRILHKDQSLPPEQEQALDAATTALLQGQPVHYVTGRSWFYGMEFIVNEQVLIPRPETEELVEWIVKEVKAAGSKEVRMIDIGTGSGCIPIALKKELPLATIHAIDISAGALDIARENAHRLGTSIHFYLLNALDTAATQALPTFDIIVSNPPYILEEEKAGMMPQVVNFEPSLALFVPNDDALLFYRAIGILARQKLVSGGKLFFEINEAKGPETLELLTTLGFSRVTLKQDIFGKDRMILAIKN</sequence>
<dbReference type="PANTHER" id="PTHR18895:SF74">
    <property type="entry name" value="MTRF1L RELEASE FACTOR GLUTAMINE METHYLTRANSFERASE"/>
    <property type="match status" value="1"/>
</dbReference>
<dbReference type="HAMAP" id="MF_02126">
    <property type="entry name" value="RF_methyltr_PrmC"/>
    <property type="match status" value="1"/>
</dbReference>
<dbReference type="PROSITE" id="PS00092">
    <property type="entry name" value="N6_MTASE"/>
    <property type="match status" value="1"/>
</dbReference>
<gene>
    <name evidence="5" type="primary">prmC</name>
    <name evidence="8" type="ORF">GA0116948_10570</name>
</gene>
<evidence type="ECO:0000259" key="7">
    <source>
        <dbReference type="Pfam" id="PF17827"/>
    </source>
</evidence>
<feature type="binding site" evidence="5">
    <location>
        <position position="193"/>
    </location>
    <ligand>
        <name>S-adenosyl-L-methionine</name>
        <dbReference type="ChEBI" id="CHEBI:59789"/>
    </ligand>
</feature>
<evidence type="ECO:0000256" key="3">
    <source>
        <dbReference type="ARBA" id="ARBA00022691"/>
    </source>
</evidence>
<dbReference type="InterPro" id="IPR019874">
    <property type="entry name" value="RF_methyltr_PrmC"/>
</dbReference>
<keyword evidence="2 5" id="KW-0808">Transferase</keyword>
<keyword evidence="3 5" id="KW-0949">S-adenosyl-L-methionine</keyword>
<keyword evidence="9" id="KW-1185">Reference proteome</keyword>
<name>A0A1C4D4U9_9BACT</name>
<comment type="catalytic activity">
    <reaction evidence="4 5">
        <text>L-glutaminyl-[peptide chain release factor] + S-adenosyl-L-methionine = N(5)-methyl-L-glutaminyl-[peptide chain release factor] + S-adenosyl-L-homocysteine + H(+)</text>
        <dbReference type="Rhea" id="RHEA:42896"/>
        <dbReference type="Rhea" id="RHEA-COMP:10271"/>
        <dbReference type="Rhea" id="RHEA-COMP:10272"/>
        <dbReference type="ChEBI" id="CHEBI:15378"/>
        <dbReference type="ChEBI" id="CHEBI:30011"/>
        <dbReference type="ChEBI" id="CHEBI:57856"/>
        <dbReference type="ChEBI" id="CHEBI:59789"/>
        <dbReference type="ChEBI" id="CHEBI:61891"/>
        <dbReference type="EC" id="2.1.1.297"/>
    </reaction>
</comment>
<feature type="binding site" evidence="5">
    <location>
        <begin position="125"/>
        <end position="129"/>
    </location>
    <ligand>
        <name>S-adenosyl-L-methionine</name>
        <dbReference type="ChEBI" id="CHEBI:59789"/>
    </ligand>
</feature>
<dbReference type="Gene3D" id="3.40.50.150">
    <property type="entry name" value="Vaccinia Virus protein VP39"/>
    <property type="match status" value="1"/>
</dbReference>
<comment type="function">
    <text evidence="5">Methylates the class 1 translation termination release factors RF1/PrfA and RF2/PrfB on the glutamine residue of the universally conserved GGQ motif.</text>
</comment>
<dbReference type="Pfam" id="PF05175">
    <property type="entry name" value="MTS"/>
    <property type="match status" value="1"/>
</dbReference>
<dbReference type="GO" id="GO:0003676">
    <property type="term" value="F:nucleic acid binding"/>
    <property type="evidence" value="ECO:0007669"/>
    <property type="project" value="InterPro"/>
</dbReference>
<dbReference type="Pfam" id="PF17827">
    <property type="entry name" value="PrmC_N"/>
    <property type="match status" value="1"/>
</dbReference>
<dbReference type="InterPro" id="IPR004556">
    <property type="entry name" value="HemK-like"/>
</dbReference>
<protein>
    <recommendedName>
        <fullName evidence="5">Release factor glutamine methyltransferase</fullName>
        <shortName evidence="5">RF MTase</shortName>
        <ecNumber evidence="5">2.1.1.297</ecNumber>
    </recommendedName>
    <alternativeName>
        <fullName evidence="5">N5-glutamine methyltransferase PrmC</fullName>
    </alternativeName>
    <alternativeName>
        <fullName evidence="5">Protein-(glutamine-N5) MTase PrmC</fullName>
    </alternativeName>
    <alternativeName>
        <fullName evidence="5">Protein-glutamine N-methyltransferase PrmC</fullName>
    </alternativeName>
</protein>
<accession>A0A1C4D4U9</accession>
<dbReference type="RefSeq" id="WP_089711289.1">
    <property type="nucleotide sequence ID" value="NZ_FMAR01000005.1"/>
</dbReference>
<dbReference type="CDD" id="cd02440">
    <property type="entry name" value="AdoMet_MTases"/>
    <property type="match status" value="1"/>
</dbReference>
<dbReference type="InterPro" id="IPR002052">
    <property type="entry name" value="DNA_methylase_N6_adenine_CS"/>
</dbReference>
<dbReference type="GO" id="GO:0032259">
    <property type="term" value="P:methylation"/>
    <property type="evidence" value="ECO:0007669"/>
    <property type="project" value="UniProtKB-KW"/>
</dbReference>
<dbReference type="SUPFAM" id="SSF53335">
    <property type="entry name" value="S-adenosyl-L-methionine-dependent methyltransferases"/>
    <property type="match status" value="1"/>
</dbReference>
<dbReference type="InterPro" id="IPR040758">
    <property type="entry name" value="PrmC_N"/>
</dbReference>
<reference evidence="8 9" key="1">
    <citation type="submission" date="2016-08" db="EMBL/GenBank/DDBJ databases">
        <authorList>
            <person name="Seilhamer J.J."/>
        </authorList>
    </citation>
    <scope>NUCLEOTIDE SEQUENCE [LARGE SCALE GENOMIC DNA]</scope>
    <source>
        <strain evidence="8 9">A37T2</strain>
    </source>
</reference>
<dbReference type="EC" id="2.1.1.297" evidence="5"/>
<organism evidence="8 9">
    <name type="scientific">Chitinophaga costaii</name>
    <dbReference type="NCBI Taxonomy" id="1335309"/>
    <lineage>
        <taxon>Bacteria</taxon>
        <taxon>Pseudomonadati</taxon>
        <taxon>Bacteroidota</taxon>
        <taxon>Chitinophagia</taxon>
        <taxon>Chitinophagales</taxon>
        <taxon>Chitinophagaceae</taxon>
        <taxon>Chitinophaga</taxon>
    </lineage>
</organism>
<evidence type="ECO:0000256" key="1">
    <source>
        <dbReference type="ARBA" id="ARBA00022603"/>
    </source>
</evidence>
<comment type="caution">
    <text evidence="5">Lacks conserved residue(s) required for the propagation of feature annotation.</text>
</comment>
<feature type="binding site" evidence="5">
    <location>
        <position position="148"/>
    </location>
    <ligand>
        <name>S-adenosyl-L-methionine</name>
        <dbReference type="ChEBI" id="CHEBI:59789"/>
    </ligand>
</feature>
<dbReference type="NCBIfam" id="TIGR00536">
    <property type="entry name" value="hemK_fam"/>
    <property type="match status" value="1"/>
</dbReference>
<keyword evidence="1 5" id="KW-0489">Methyltransferase</keyword>
<dbReference type="PANTHER" id="PTHR18895">
    <property type="entry name" value="HEMK METHYLTRANSFERASE"/>
    <property type="match status" value="1"/>
</dbReference>
<comment type="similarity">
    <text evidence="5">Belongs to the protein N5-glutamine methyltransferase family. PrmC subfamily.</text>
</comment>
<dbReference type="InterPro" id="IPR029063">
    <property type="entry name" value="SAM-dependent_MTases_sf"/>
</dbReference>
<dbReference type="EMBL" id="FMAR01000005">
    <property type="protein sequence ID" value="SCC26342.1"/>
    <property type="molecule type" value="Genomic_DNA"/>
</dbReference>
<evidence type="ECO:0000313" key="8">
    <source>
        <dbReference type="EMBL" id="SCC26342.1"/>
    </source>
</evidence>
<feature type="domain" description="Methyltransferase small" evidence="6">
    <location>
        <begin position="114"/>
        <end position="200"/>
    </location>
</feature>
<dbReference type="GO" id="GO:0102559">
    <property type="term" value="F:peptide chain release factor N(5)-glutamine methyltransferase activity"/>
    <property type="evidence" value="ECO:0007669"/>
    <property type="project" value="UniProtKB-EC"/>
</dbReference>
<dbReference type="STRING" id="1335309.GA0116948_10570"/>
<dbReference type="Gene3D" id="1.10.8.10">
    <property type="entry name" value="DNA helicase RuvA subunit, C-terminal domain"/>
    <property type="match status" value="1"/>
</dbReference>
<evidence type="ECO:0000313" key="9">
    <source>
        <dbReference type="Proteomes" id="UP000242818"/>
    </source>
</evidence>
<evidence type="ECO:0000256" key="2">
    <source>
        <dbReference type="ARBA" id="ARBA00022679"/>
    </source>
</evidence>
<dbReference type="NCBIfam" id="TIGR03534">
    <property type="entry name" value="RF_mod_PrmC"/>
    <property type="match status" value="1"/>
</dbReference>
<dbReference type="InterPro" id="IPR007848">
    <property type="entry name" value="Small_mtfrase_dom"/>
</dbReference>
<dbReference type="Proteomes" id="UP000242818">
    <property type="component" value="Unassembled WGS sequence"/>
</dbReference>